<reference evidence="3" key="1">
    <citation type="submission" date="2022-03" db="EMBL/GenBank/DDBJ databases">
        <title>Draft genome sequence of Aduncisulcus paluster, a free-living microaerophilic Fornicata.</title>
        <authorList>
            <person name="Yuyama I."/>
            <person name="Kume K."/>
            <person name="Tamura T."/>
            <person name="Inagaki Y."/>
            <person name="Hashimoto T."/>
        </authorList>
    </citation>
    <scope>NUCLEOTIDE SEQUENCE</scope>
    <source>
        <strain evidence="3">NY0171</strain>
    </source>
</reference>
<dbReference type="PANTHER" id="PTHR24006">
    <property type="entry name" value="UBIQUITIN CARBOXYL-TERMINAL HYDROLASE"/>
    <property type="match status" value="1"/>
</dbReference>
<feature type="compositionally biased region" description="Basic and acidic residues" evidence="1">
    <location>
        <begin position="1491"/>
        <end position="1517"/>
    </location>
</feature>
<dbReference type="InterPro" id="IPR038765">
    <property type="entry name" value="Papain-like_cys_pep_sf"/>
</dbReference>
<name>A0ABQ5KSM9_9EUKA</name>
<evidence type="ECO:0000256" key="1">
    <source>
        <dbReference type="SAM" id="MobiDB-lite"/>
    </source>
</evidence>
<gene>
    <name evidence="3" type="ORF">ADUPG1_008628</name>
</gene>
<dbReference type="PROSITE" id="PS00973">
    <property type="entry name" value="USP_2"/>
    <property type="match status" value="1"/>
</dbReference>
<feature type="region of interest" description="Disordered" evidence="1">
    <location>
        <begin position="902"/>
        <end position="953"/>
    </location>
</feature>
<dbReference type="PROSITE" id="PS50235">
    <property type="entry name" value="USP_3"/>
    <property type="match status" value="1"/>
</dbReference>
<dbReference type="SUPFAM" id="SSF54001">
    <property type="entry name" value="Cysteine proteinases"/>
    <property type="match status" value="1"/>
</dbReference>
<dbReference type="InterPro" id="IPR050164">
    <property type="entry name" value="Peptidase_C19"/>
</dbReference>
<dbReference type="Gene3D" id="3.90.70.10">
    <property type="entry name" value="Cysteine proteinases"/>
    <property type="match status" value="1"/>
</dbReference>
<dbReference type="PROSITE" id="PS00972">
    <property type="entry name" value="USP_1"/>
    <property type="match status" value="1"/>
</dbReference>
<evidence type="ECO:0000313" key="3">
    <source>
        <dbReference type="EMBL" id="GKT35472.1"/>
    </source>
</evidence>
<dbReference type="Pfam" id="PF00443">
    <property type="entry name" value="UCH"/>
    <property type="match status" value="1"/>
</dbReference>
<feature type="compositionally biased region" description="Basic and acidic residues" evidence="1">
    <location>
        <begin position="913"/>
        <end position="936"/>
    </location>
</feature>
<protein>
    <submittedName>
        <fullName evidence="3">Ubiquitin-specific peptidase 40 like protein</fullName>
    </submittedName>
</protein>
<feature type="compositionally biased region" description="Basic and acidic residues" evidence="1">
    <location>
        <begin position="1530"/>
        <end position="1546"/>
    </location>
</feature>
<organism evidence="3 4">
    <name type="scientific">Aduncisulcus paluster</name>
    <dbReference type="NCBI Taxonomy" id="2918883"/>
    <lineage>
        <taxon>Eukaryota</taxon>
        <taxon>Metamonada</taxon>
        <taxon>Carpediemonas-like organisms</taxon>
        <taxon>Aduncisulcus</taxon>
    </lineage>
</organism>
<evidence type="ECO:0000313" key="4">
    <source>
        <dbReference type="Proteomes" id="UP001057375"/>
    </source>
</evidence>
<proteinExistence type="predicted"/>
<accession>A0ABQ5KSM9</accession>
<feature type="region of interest" description="Disordered" evidence="1">
    <location>
        <begin position="738"/>
        <end position="795"/>
    </location>
</feature>
<evidence type="ECO:0000259" key="2">
    <source>
        <dbReference type="PROSITE" id="PS50235"/>
    </source>
</evidence>
<dbReference type="InterPro" id="IPR018200">
    <property type="entry name" value="USP_CS"/>
</dbReference>
<dbReference type="InterPro" id="IPR001394">
    <property type="entry name" value="Peptidase_C19_UCH"/>
</dbReference>
<feature type="region of interest" description="Disordered" evidence="1">
    <location>
        <begin position="1490"/>
        <end position="1559"/>
    </location>
</feature>
<keyword evidence="4" id="KW-1185">Reference proteome</keyword>
<dbReference type="InterPro" id="IPR028889">
    <property type="entry name" value="USP"/>
</dbReference>
<sequence length="2135" mass="239724">MYEERFHGLKNQGATCYLNSLLQAIFHVQPFRKFIVALSFPPAICPVLREFQNLFRSMMISSSSVSTRALTKAFGWRGDDVFIQHDVNELFLLLFERIEVELKRIDELILQVYEKRVHEVQQQGQDISLLRKPSLLLPYFNNLFSITTEHYIHTIRSHHHSVREESCKSIVLPVKGFPTLFDSFCGFHNQTQLFGSNSYEIESSDGTKTKEDALMGMRLKHLPQYMFISLSRYDISPKGRVQKLTDFMSFPTILDFCEFIRSPLSLILQHKKLSSDSSDTSTVASEIDGSKPGFTSWMKKAFSGLFSSSRSIPASSISPSSPVSLPSSTSTVTPSTSSSFSGSSFFSSSPLGSPFGISLEGLSEYAYRLKSVIVHRGGSGRGHYMCIVRSSSGKNVLLNDSKVSYISDKKLRGYFGKGKGGEEGKRSVAYMLVYERIPKVSESATSQEPMRKIEERSLEEEKKIESDLSISFEKELSEYIDRLYGPQREGLVQDYRTKSISQQIPVEREHDVRQYKELSSPSIQRTKFPSVPAQYHQHQLVPSIITPKSIFICVLSPLATLGVRGFGGFEKCLVSIPIFISHDATKKRNESFTYFSVPFEREDLGDSPIAMAVKDPIIFRVNPTDEIKKLLVPISKNRSFSLSNNSSHSSSHYGGTKSSKRRISLCSIGWDNKTGLSIRDKLDIEIDSDISSKTERSSIKIKHIEDLISNTFALHRKDAFPQHQDHLQYGYVPPAASISSSEEKATPISTPRGHVSDSATSTPRSVRGIGVGRSTADVPHSPHHHTSASIKGVPVTPLPAHKKIEPSAMSSSSTSSYTASCFKSMFFARYGKDIDSSSLHSSAANQPTGGSTNPQISLAQTRRNQTVLFVYASVEPDKEILGDAVSENARKTILGGPEKKEIKSISITQMDESSEKSEENNSENEDLKDKEPDVIDHPSVPTETIPPHPSVKTDSLDVNMNLYPIEVMVYAPNSTSGLSHSDSTSKFLDWSEDSVDPASVDNEKGSVGLGSDGTKESLLQNVYSASFAFVSLGTVEISHSTSNRMLRKMIYDRIKEIPTLSHFLSLFSETPSDSQPSPLTSLLEALDSGSKKVPASFLSFFVFDSKKTNELNRNASTMDLSSSLKRIPCDPRRKTSMVKLDSQSFDTSIDDLDSCSISSFILDRKFNNLFLMETTSQDQSSNELLLDSTSRSNSIVENMNPDGTYDVFASFRPIVSPYVCTHQQIAWYNSLINSGNTLASMSMPISLVPNPIHPKFSNGSLSMLSLLLRHTNTVLLMLKPLPWMRLPRKYGPNVLFIDADSISVGHNSSNSKKSQRSVSKRKPRYAFPSFSSGIVPFEYVFNYNQPSDTPDSERASLSLPVFSFLVSRHTPMWCICAAIRRCIKNITFKNRICSLPMDLTYPEHSTAADLGIGEVSTDITRYQRQISCVNNVSDTITSFKSDGLKHVEAFSSHPLLMQSEHYVATDKWNPNNSMFDNVVLTWGGKPIPMSKRIEEERESRGMEDEENEKKEEEKEQPSLEDIGVELDQESSVHSDEKHAGSQDIDVHLTPPGTVVRKSRSVPSIVNTKDSHGNLLISGDLGQKAQTLKVARGGEHRNGNMTSSPKDLEEIEEDLDDSIEKETKESKLSFLSTYSSFLSDHEKIKLEKPPPTFHTTTISSFFPSLRPLRHRPHTHFYPPSVVHLQYHLSPLGHRPHERYIRMFVHDECTGIAVWMASLTMSASELIGWKKEMKQIRIRKEKGMVISSCEPLIESHFKSKIVIRAYKLISEEIHLVDVLLQSAVNTPQEVRMLQEYQHSLRTLRIFLDEQKKTFKSSVFSNIIGYVPRILEEKESSQAKDSQSSQQSESFLRQFHKRCPNTYCTFILRLMLCLSDPSYLSQFTIYAADAQNRNIVRLSDMSDAAIDHLQECELHLVHKSHMLMGRYTSSPSLSVDLSSDSRTSIDDLSPMVPISFPRTIIASLGSRDTLHYISALIQYRLKHLHLPCSILENEWILSKRKAKREEESDARSSMMKKYDTAKRIDSLIRRKRREMKKIERMSWVEGIQNSYGFEASSVLDSLSSFSSVSPPIDSDPLARSRLDVFNHLDIGVASCEWRVEKDIGLNRLCRKKSGKALEISSIDGVKNTADIFIYSTPK</sequence>
<dbReference type="EMBL" id="BQXS01010994">
    <property type="protein sequence ID" value="GKT35472.1"/>
    <property type="molecule type" value="Genomic_DNA"/>
</dbReference>
<dbReference type="Proteomes" id="UP001057375">
    <property type="component" value="Unassembled WGS sequence"/>
</dbReference>
<feature type="domain" description="USP" evidence="2">
    <location>
        <begin position="7"/>
        <end position="437"/>
    </location>
</feature>
<comment type="caution">
    <text evidence="3">The sequence shown here is derived from an EMBL/GenBank/DDBJ whole genome shotgun (WGS) entry which is preliminary data.</text>
</comment>